<sequence>MSARLESKVALVTGGGAGIGEATAKRFAEEGAIVFVSDINFDAASAVVEAIASSGGQGHALAQDVTDEARWDEVTAEILDRCGALHILVNNAGIALTDNVEETSLADWRTTQAVNGESVFLGTRAAIKVMQASGGSIINISSIEGIVGEPSAPAYNYSKGGVRIFTKSAALHCAAQGYPVRVNSVHPGFILTAMVEQGIAALPDGVREEAHQRIIHEIPLGAMGSPEDIANGCLFLASDESRYMTGSELVIDGGFTCH</sequence>
<evidence type="ECO:0000313" key="4">
    <source>
        <dbReference type="Proteomes" id="UP000323708"/>
    </source>
</evidence>
<comment type="caution">
    <text evidence="3">The sequence shown here is derived from an EMBL/GenBank/DDBJ whole genome shotgun (WGS) entry which is preliminary data.</text>
</comment>
<dbReference type="InterPro" id="IPR036291">
    <property type="entry name" value="NAD(P)-bd_dom_sf"/>
</dbReference>
<dbReference type="Gene3D" id="3.40.50.720">
    <property type="entry name" value="NAD(P)-binding Rossmann-like Domain"/>
    <property type="match status" value="1"/>
</dbReference>
<gene>
    <name evidence="3" type="ORF">F0M18_05650</name>
</gene>
<dbReference type="PANTHER" id="PTHR42760">
    <property type="entry name" value="SHORT-CHAIN DEHYDROGENASES/REDUCTASES FAMILY MEMBER"/>
    <property type="match status" value="1"/>
</dbReference>
<dbReference type="PRINTS" id="PR00080">
    <property type="entry name" value="SDRFAMILY"/>
</dbReference>
<dbReference type="FunFam" id="3.40.50.720:FF:000084">
    <property type="entry name" value="Short-chain dehydrogenase reductase"/>
    <property type="match status" value="1"/>
</dbReference>
<comment type="similarity">
    <text evidence="1">Belongs to the short-chain dehydrogenases/reductases (SDR) family.</text>
</comment>
<evidence type="ECO:0000256" key="1">
    <source>
        <dbReference type="ARBA" id="ARBA00006484"/>
    </source>
</evidence>
<organism evidence="3 4">
    <name type="scientific">Pseudohalioglobus sediminis</name>
    <dbReference type="NCBI Taxonomy" id="2606449"/>
    <lineage>
        <taxon>Bacteria</taxon>
        <taxon>Pseudomonadati</taxon>
        <taxon>Pseudomonadota</taxon>
        <taxon>Gammaproteobacteria</taxon>
        <taxon>Cellvibrionales</taxon>
        <taxon>Halieaceae</taxon>
        <taxon>Pseudohalioglobus</taxon>
    </lineage>
</organism>
<reference evidence="3 4" key="1">
    <citation type="submission" date="2019-09" db="EMBL/GenBank/DDBJ databases">
        <authorList>
            <person name="Chen X.-Y."/>
        </authorList>
    </citation>
    <scope>NUCLEOTIDE SEQUENCE [LARGE SCALE GENOMIC DNA]</scope>
    <source>
        <strain evidence="3 4">NY5</strain>
    </source>
</reference>
<name>A0A5B0X258_9GAMM</name>
<dbReference type="PRINTS" id="PR00081">
    <property type="entry name" value="GDHRDH"/>
</dbReference>
<accession>A0A5B0X258</accession>
<protein>
    <submittedName>
        <fullName evidence="3">Glucose 1-dehydrogenase</fullName>
        <ecNumber evidence="3">1.1.1.47</ecNumber>
    </submittedName>
</protein>
<dbReference type="GO" id="GO:0047936">
    <property type="term" value="F:glucose 1-dehydrogenase [NAD(P)+] activity"/>
    <property type="evidence" value="ECO:0007669"/>
    <property type="project" value="UniProtKB-EC"/>
</dbReference>
<keyword evidence="4" id="KW-1185">Reference proteome</keyword>
<dbReference type="EMBL" id="VTUX01000002">
    <property type="protein sequence ID" value="KAA1193326.1"/>
    <property type="molecule type" value="Genomic_DNA"/>
</dbReference>
<keyword evidence="2 3" id="KW-0560">Oxidoreductase</keyword>
<proteinExistence type="inferred from homology"/>
<dbReference type="NCBIfam" id="NF005559">
    <property type="entry name" value="PRK07231.1"/>
    <property type="match status" value="1"/>
</dbReference>
<evidence type="ECO:0000313" key="3">
    <source>
        <dbReference type="EMBL" id="KAA1193326.1"/>
    </source>
</evidence>
<dbReference type="PANTHER" id="PTHR42760:SF133">
    <property type="entry name" value="3-OXOACYL-[ACYL-CARRIER-PROTEIN] REDUCTASE"/>
    <property type="match status" value="1"/>
</dbReference>
<dbReference type="SUPFAM" id="SSF51735">
    <property type="entry name" value="NAD(P)-binding Rossmann-fold domains"/>
    <property type="match status" value="1"/>
</dbReference>
<dbReference type="Pfam" id="PF13561">
    <property type="entry name" value="adh_short_C2"/>
    <property type="match status" value="1"/>
</dbReference>
<dbReference type="AlphaFoldDB" id="A0A5B0X258"/>
<dbReference type="EC" id="1.1.1.47" evidence="3"/>
<dbReference type="RefSeq" id="WP_149610433.1">
    <property type="nucleotide sequence ID" value="NZ_VTUX01000002.1"/>
</dbReference>
<evidence type="ECO:0000256" key="2">
    <source>
        <dbReference type="ARBA" id="ARBA00023002"/>
    </source>
</evidence>
<dbReference type="Proteomes" id="UP000323708">
    <property type="component" value="Unassembled WGS sequence"/>
</dbReference>
<dbReference type="InterPro" id="IPR002347">
    <property type="entry name" value="SDR_fam"/>
</dbReference>